<feature type="transmembrane region" description="Helical" evidence="1">
    <location>
        <begin position="63"/>
        <end position="89"/>
    </location>
</feature>
<name>A0A2C9LVA6_BIOGL</name>
<evidence type="ECO:0000313" key="3">
    <source>
        <dbReference type="Proteomes" id="UP000076420"/>
    </source>
</evidence>
<gene>
    <name evidence="2" type="primary">106065701</name>
</gene>
<dbReference type="EnsemblMetazoa" id="BGLB035411-RA">
    <property type="protein sequence ID" value="BGLB035411-PA"/>
    <property type="gene ID" value="BGLB035411"/>
</dbReference>
<evidence type="ECO:0000313" key="2">
    <source>
        <dbReference type="EnsemblMetazoa" id="BGLB035411-PA"/>
    </source>
</evidence>
<proteinExistence type="predicted"/>
<reference evidence="2" key="1">
    <citation type="submission" date="2020-05" db="UniProtKB">
        <authorList>
            <consortium name="EnsemblMetazoa"/>
        </authorList>
    </citation>
    <scope>IDENTIFICATION</scope>
    <source>
        <strain evidence="2">BB02</strain>
    </source>
</reference>
<dbReference type="Gene3D" id="3.40.50.300">
    <property type="entry name" value="P-loop containing nucleotide triphosphate hydrolases"/>
    <property type="match status" value="1"/>
</dbReference>
<dbReference type="KEGG" id="bgt:106065701"/>
<dbReference type="STRING" id="6526.A0A2C9LVA6"/>
<dbReference type="VEuPathDB" id="VectorBase:BGLB035411"/>
<protein>
    <submittedName>
        <fullName evidence="2">Uncharacterized protein</fullName>
    </submittedName>
</protein>
<keyword evidence="1" id="KW-0812">Transmembrane</keyword>
<dbReference type="Proteomes" id="UP000076420">
    <property type="component" value="Unassembled WGS sequence"/>
</dbReference>
<accession>A0A2C9LVA6</accession>
<evidence type="ECO:0000256" key="1">
    <source>
        <dbReference type="SAM" id="Phobius"/>
    </source>
</evidence>
<dbReference type="VEuPathDB" id="VectorBase:BGLAX_048575"/>
<dbReference type="AlphaFoldDB" id="A0A2C9LVA6"/>
<sequence>MLKKKEILPAVAFTFSKKKIEEVSGNLNTVDLTTASEKSEIHVFFQKCISRLKGTDKELPQVCFIYLGLVSYFFLVGCVSCGICSGSGFKATCHNPTPSYWRLGLKCNNFQFGRNT</sequence>
<keyword evidence="1" id="KW-1133">Transmembrane helix</keyword>
<organism evidence="2 3">
    <name type="scientific">Biomphalaria glabrata</name>
    <name type="common">Bloodfluke planorb</name>
    <name type="synonym">Freshwater snail</name>
    <dbReference type="NCBI Taxonomy" id="6526"/>
    <lineage>
        <taxon>Eukaryota</taxon>
        <taxon>Metazoa</taxon>
        <taxon>Spiralia</taxon>
        <taxon>Lophotrochozoa</taxon>
        <taxon>Mollusca</taxon>
        <taxon>Gastropoda</taxon>
        <taxon>Heterobranchia</taxon>
        <taxon>Euthyneura</taxon>
        <taxon>Panpulmonata</taxon>
        <taxon>Hygrophila</taxon>
        <taxon>Lymnaeoidea</taxon>
        <taxon>Planorbidae</taxon>
        <taxon>Biomphalaria</taxon>
    </lineage>
</organism>
<keyword evidence="1" id="KW-0472">Membrane</keyword>
<dbReference type="InterPro" id="IPR027417">
    <property type="entry name" value="P-loop_NTPase"/>
</dbReference>